<dbReference type="SMART" id="SM00020">
    <property type="entry name" value="Tryp_SPc"/>
    <property type="match status" value="1"/>
</dbReference>
<reference evidence="5 6" key="1">
    <citation type="journal article" date="2018" name="Nat. Ecol. Evol.">
        <title>Genomic signatures of mitonuclear coevolution across populations of Tigriopus californicus.</title>
        <authorList>
            <person name="Barreto F.S."/>
            <person name="Watson E.T."/>
            <person name="Lima T.G."/>
            <person name="Willett C.S."/>
            <person name="Edmands S."/>
            <person name="Li W."/>
            <person name="Burton R.S."/>
        </authorList>
    </citation>
    <scope>NUCLEOTIDE SEQUENCE [LARGE SCALE GENOMIC DNA]</scope>
    <source>
        <strain evidence="5 6">San Diego</strain>
    </source>
</reference>
<dbReference type="GO" id="GO:0006508">
    <property type="term" value="P:proteolysis"/>
    <property type="evidence" value="ECO:0007669"/>
    <property type="project" value="InterPro"/>
</dbReference>
<accession>A0A553PDD9</accession>
<dbReference type="InterPro" id="IPR001314">
    <property type="entry name" value="Peptidase_S1A"/>
</dbReference>
<keyword evidence="3" id="KW-0732">Signal</keyword>
<dbReference type="PROSITE" id="PS50240">
    <property type="entry name" value="TRYPSIN_DOM"/>
    <property type="match status" value="1"/>
</dbReference>
<sequence>MSTLQTFLSSALLHCVWGSSNWAPVYDAVPRTLNSREANYVPAYSENDGYFLAASPKVQPTNANDHNSVVIAPSYTSNKIRAEPLTQEINLVSNASFANFHSDPVHQATNHAHSALAQSPPPPRPPLTRPTPRPQYHKRRKWPVQAGSGKVRTWQQKLVDPYGDHQFAPSYVEETYILPEQSNVVPDTGYRSSDGSSDVLVYEDIYPKRVPDHVHNAWLEQQRNEQELQHLREVEHGRRWRRFRAQQRARRRQDRGRHRPLNHQLIREQRARSHSSDPNDPSLFRSLLGVTPHCLSEDVQFSCTFTPGCWLAGGVPHPGCNSLLYSCCVVPNMGRKASQDITIINNNDISNQPIATGRVQKRRKEILRNEPECGISKQNAFSKRIIGGERAQFAELPWQVHIRISSYQCGGVLLNHWYVATAAHCVHQAKLSQITVHLGEYDTKDTENIDEPLVSESFKVENIVLHPEFRYMLTQPDRYDIALLRLDHPVYYRDNIIPICLPTMDYPLEGKIGVVAGWGKTDNSFGKTGTNLLNKVLVPIIGNQQCRQWHKDKAIAVQLKEEMFCAGHKEGKRDACLGDSGGPLVINFDGQWTLIGITSAGFGCAVEKQPGIYHKVSKTARWIAKQIQKS</sequence>
<dbReference type="SUPFAM" id="SSF50494">
    <property type="entry name" value="Trypsin-like serine proteases"/>
    <property type="match status" value="1"/>
</dbReference>
<dbReference type="Proteomes" id="UP000318571">
    <property type="component" value="Chromosome 2"/>
</dbReference>
<dbReference type="PROSITE" id="PS00135">
    <property type="entry name" value="TRYPSIN_SER"/>
    <property type="match status" value="1"/>
</dbReference>
<feature type="chain" id="PRO_5021870309" description="Peptidase S1 domain-containing protein" evidence="3">
    <location>
        <begin position="19"/>
        <end position="630"/>
    </location>
</feature>
<evidence type="ECO:0000313" key="6">
    <source>
        <dbReference type="Proteomes" id="UP000318571"/>
    </source>
</evidence>
<feature type="compositionally biased region" description="Basic and acidic residues" evidence="2">
    <location>
        <begin position="265"/>
        <end position="277"/>
    </location>
</feature>
<dbReference type="InterPro" id="IPR033116">
    <property type="entry name" value="TRYPSIN_SER"/>
</dbReference>
<proteinExistence type="predicted"/>
<dbReference type="InterPro" id="IPR009003">
    <property type="entry name" value="Peptidase_S1_PA"/>
</dbReference>
<dbReference type="GO" id="GO:0004252">
    <property type="term" value="F:serine-type endopeptidase activity"/>
    <property type="evidence" value="ECO:0007669"/>
    <property type="project" value="InterPro"/>
</dbReference>
<dbReference type="InterPro" id="IPR001254">
    <property type="entry name" value="Trypsin_dom"/>
</dbReference>
<protein>
    <recommendedName>
        <fullName evidence="4">Peptidase S1 domain-containing protein</fullName>
    </recommendedName>
</protein>
<evidence type="ECO:0000256" key="3">
    <source>
        <dbReference type="SAM" id="SignalP"/>
    </source>
</evidence>
<keyword evidence="6" id="KW-1185">Reference proteome</keyword>
<dbReference type="STRING" id="6832.A0A553PDD9"/>
<evidence type="ECO:0000313" key="5">
    <source>
        <dbReference type="EMBL" id="TRY75700.1"/>
    </source>
</evidence>
<dbReference type="FunFam" id="2.40.10.10:FF:000072">
    <property type="entry name" value="CLIP-domain serine protease"/>
    <property type="match status" value="1"/>
</dbReference>
<feature type="signal peptide" evidence="3">
    <location>
        <begin position="1"/>
        <end position="18"/>
    </location>
</feature>
<dbReference type="PANTHER" id="PTHR24252">
    <property type="entry name" value="ACROSIN-RELATED"/>
    <property type="match status" value="1"/>
</dbReference>
<organism evidence="5 6">
    <name type="scientific">Tigriopus californicus</name>
    <name type="common">Marine copepod</name>
    <dbReference type="NCBI Taxonomy" id="6832"/>
    <lineage>
        <taxon>Eukaryota</taxon>
        <taxon>Metazoa</taxon>
        <taxon>Ecdysozoa</taxon>
        <taxon>Arthropoda</taxon>
        <taxon>Crustacea</taxon>
        <taxon>Multicrustacea</taxon>
        <taxon>Hexanauplia</taxon>
        <taxon>Copepoda</taxon>
        <taxon>Harpacticoida</taxon>
        <taxon>Harpacticidae</taxon>
        <taxon>Tigriopus</taxon>
    </lineage>
</organism>
<dbReference type="AlphaFoldDB" id="A0A553PDD9"/>
<dbReference type="InterPro" id="IPR043504">
    <property type="entry name" value="Peptidase_S1_PA_chymotrypsin"/>
</dbReference>
<evidence type="ECO:0000256" key="2">
    <source>
        <dbReference type="SAM" id="MobiDB-lite"/>
    </source>
</evidence>
<feature type="region of interest" description="Disordered" evidence="2">
    <location>
        <begin position="107"/>
        <end position="147"/>
    </location>
</feature>
<comment type="caution">
    <text evidence="5">The sequence shown here is derived from an EMBL/GenBank/DDBJ whole genome shotgun (WGS) entry which is preliminary data.</text>
</comment>
<name>A0A553PDD9_TIGCA</name>
<feature type="domain" description="Peptidase S1" evidence="4">
    <location>
        <begin position="385"/>
        <end position="628"/>
    </location>
</feature>
<dbReference type="PRINTS" id="PR00722">
    <property type="entry name" value="CHYMOTRYPSIN"/>
</dbReference>
<keyword evidence="1" id="KW-1015">Disulfide bond</keyword>
<gene>
    <name evidence="5" type="ORF">TCAL_12122</name>
</gene>
<feature type="compositionally biased region" description="Pro residues" evidence="2">
    <location>
        <begin position="119"/>
        <end position="133"/>
    </location>
</feature>
<feature type="compositionally biased region" description="Basic residues" evidence="2">
    <location>
        <begin position="243"/>
        <end position="261"/>
    </location>
</feature>
<dbReference type="EMBL" id="VCGU01000005">
    <property type="protein sequence ID" value="TRY75700.1"/>
    <property type="molecule type" value="Genomic_DNA"/>
</dbReference>
<dbReference type="PANTHER" id="PTHR24252:SF7">
    <property type="entry name" value="HYALIN"/>
    <property type="match status" value="1"/>
</dbReference>
<evidence type="ECO:0000259" key="4">
    <source>
        <dbReference type="PROSITE" id="PS50240"/>
    </source>
</evidence>
<dbReference type="Pfam" id="PF00089">
    <property type="entry name" value="Trypsin"/>
    <property type="match status" value="1"/>
</dbReference>
<evidence type="ECO:0000256" key="1">
    <source>
        <dbReference type="ARBA" id="ARBA00023157"/>
    </source>
</evidence>
<feature type="region of interest" description="Disordered" evidence="2">
    <location>
        <begin position="243"/>
        <end position="280"/>
    </location>
</feature>
<dbReference type="Gene3D" id="2.40.10.10">
    <property type="entry name" value="Trypsin-like serine proteases"/>
    <property type="match status" value="1"/>
</dbReference>
<dbReference type="OrthoDB" id="6407006at2759"/>
<dbReference type="CDD" id="cd00190">
    <property type="entry name" value="Tryp_SPc"/>
    <property type="match status" value="1"/>
</dbReference>